<dbReference type="CDD" id="cd12148">
    <property type="entry name" value="fungal_TF_MHR"/>
    <property type="match status" value="1"/>
</dbReference>
<dbReference type="PANTHER" id="PTHR46910">
    <property type="entry name" value="TRANSCRIPTION FACTOR PDR1"/>
    <property type="match status" value="1"/>
</dbReference>
<organism evidence="4 5">
    <name type="scientific">Petromyces alliaceus</name>
    <name type="common">Aspergillus alliaceus</name>
    <dbReference type="NCBI Taxonomy" id="209559"/>
    <lineage>
        <taxon>Eukaryota</taxon>
        <taxon>Fungi</taxon>
        <taxon>Dikarya</taxon>
        <taxon>Ascomycota</taxon>
        <taxon>Pezizomycotina</taxon>
        <taxon>Eurotiomycetes</taxon>
        <taxon>Eurotiomycetidae</taxon>
        <taxon>Eurotiales</taxon>
        <taxon>Aspergillaceae</taxon>
        <taxon>Aspergillus</taxon>
        <taxon>Aspergillus subgen. Circumdati</taxon>
    </lineage>
</organism>
<protein>
    <recommendedName>
        <fullName evidence="6">Transcription factor domain-containing protein</fullName>
    </recommendedName>
</protein>
<keyword evidence="3" id="KW-0472">Membrane</keyword>
<dbReference type="EMBL" id="SPNV01000574">
    <property type="protein sequence ID" value="KAF5854941.1"/>
    <property type="molecule type" value="Genomic_DNA"/>
</dbReference>
<proteinExistence type="predicted"/>
<dbReference type="GO" id="GO:0003700">
    <property type="term" value="F:DNA-binding transcription factor activity"/>
    <property type="evidence" value="ECO:0007669"/>
    <property type="project" value="InterPro"/>
</dbReference>
<evidence type="ECO:0000256" key="1">
    <source>
        <dbReference type="ARBA" id="ARBA00023242"/>
    </source>
</evidence>
<reference evidence="4 5" key="1">
    <citation type="submission" date="2019-04" db="EMBL/GenBank/DDBJ databases">
        <title>Aspergillus burnettii sp. nov., novel species from soil in southeast Queensland.</title>
        <authorList>
            <person name="Gilchrist C.L.M."/>
            <person name="Pitt J.I."/>
            <person name="Lange L."/>
            <person name="Lacey H.J."/>
            <person name="Vuong D."/>
            <person name="Midgley D.J."/>
            <person name="Greenfield P."/>
            <person name="Bradbury M."/>
            <person name="Lacey E."/>
            <person name="Busk P.K."/>
            <person name="Pilgaard B."/>
            <person name="Chooi Y.H."/>
            <person name="Piggott A.M."/>
        </authorList>
    </citation>
    <scope>NUCLEOTIDE SEQUENCE [LARGE SCALE GENOMIC DNA]</scope>
    <source>
        <strain evidence="4 5">FRR 5400</strain>
    </source>
</reference>
<evidence type="ECO:0000313" key="4">
    <source>
        <dbReference type="EMBL" id="KAF5854941.1"/>
    </source>
</evidence>
<dbReference type="AlphaFoldDB" id="A0A8H6E0B2"/>
<evidence type="ECO:0000313" key="5">
    <source>
        <dbReference type="Proteomes" id="UP000541154"/>
    </source>
</evidence>
<keyword evidence="1" id="KW-0539">Nucleus</keyword>
<keyword evidence="3" id="KW-0812">Transmembrane</keyword>
<comment type="caution">
    <text evidence="4">The sequence shown here is derived from an EMBL/GenBank/DDBJ whole genome shotgun (WGS) entry which is preliminary data.</text>
</comment>
<dbReference type="Proteomes" id="UP000541154">
    <property type="component" value="Unassembled WGS sequence"/>
</dbReference>
<dbReference type="PANTHER" id="PTHR46910:SF5">
    <property type="entry name" value="ZN(II)2CYS6 TRANSCRIPTION FACTOR (EUROFUNG)"/>
    <property type="match status" value="1"/>
</dbReference>
<dbReference type="InterPro" id="IPR050987">
    <property type="entry name" value="AtrR-like"/>
</dbReference>
<name>A0A8H6E0B2_PETAA</name>
<feature type="transmembrane region" description="Helical" evidence="3">
    <location>
        <begin position="407"/>
        <end position="428"/>
    </location>
</feature>
<evidence type="ECO:0008006" key="6">
    <source>
        <dbReference type="Google" id="ProtNLM"/>
    </source>
</evidence>
<accession>A0A8H6E0B2</accession>
<sequence length="580" mass="64028">MDSATCVSLERLGVIEESHARIVLTLGLEDSQACMVALSGSFAFSPSNLAPGAPNKSTTPSNLNPNGGSDVADLSLESIRDTPCQGTESQRTAEERVQLGASEARSFILSELQTLNEISTNRLTALESALAFVEQMSNGSAPVERHPENSEGRAIAPTTPTPKPPPQAQLSIEFLYTMMNVQTLLSGAVLLQYSGNGIQCWPLVAHASIICKALGWQHSNNFTFDPLNEAESEVLAAVYQCYVLDKAFSMNLCRPVCLPGLEFLSSLSPSNFVPEPFSPVVEGILRHAQVQEALVQYLQPSSTSCIRQVSAVEPLVQDLKQVKAKYDQSQLQAEKNNNHDLRRHFLALDFVHFSLSTVIYRYLACTSKNNLAREKCLAHAREALWTIKRLREHLQSLEQGLDFCQIFITWSMLMFPLTPFFVVFCNIITTSYHQDFHLLQSIVDLLGELSDVNPSMSQLHKLCSTFVGFCTTLFATGPDADDHTTMLFRVPRNCNGPLRSTSATVDGITTTDDLGLPIPQQASSLCAGNWNGISSQEAAARYPTDNANRSKEDIFWQLFDAQPTLDWLQEYSTLFRADVM</sequence>
<gene>
    <name evidence="4" type="ORF">ETB97_010555</name>
</gene>
<evidence type="ECO:0000256" key="3">
    <source>
        <dbReference type="SAM" id="Phobius"/>
    </source>
</evidence>
<feature type="compositionally biased region" description="Polar residues" evidence="2">
    <location>
        <begin position="55"/>
        <end position="67"/>
    </location>
</feature>
<keyword evidence="3" id="KW-1133">Transmembrane helix</keyword>
<evidence type="ECO:0000256" key="2">
    <source>
        <dbReference type="SAM" id="MobiDB-lite"/>
    </source>
</evidence>
<feature type="region of interest" description="Disordered" evidence="2">
    <location>
        <begin position="51"/>
        <end position="73"/>
    </location>
</feature>
<feature type="region of interest" description="Disordered" evidence="2">
    <location>
        <begin position="138"/>
        <end position="166"/>
    </location>
</feature>
<keyword evidence="5" id="KW-1185">Reference proteome</keyword>